<evidence type="ECO:0000256" key="1">
    <source>
        <dbReference type="ARBA" id="ARBA00005662"/>
    </source>
</evidence>
<protein>
    <recommendedName>
        <fullName evidence="2">Capsule synthesis protein CapA domain-containing protein</fullName>
    </recommendedName>
</protein>
<dbReference type="SUPFAM" id="SSF56300">
    <property type="entry name" value="Metallo-dependent phosphatases"/>
    <property type="match status" value="1"/>
</dbReference>
<dbReference type="PANTHER" id="PTHR33393:SF11">
    <property type="entry name" value="POLYGLUTAMINE SYNTHESIS ACCESSORY PROTEIN RV0574C-RELATED"/>
    <property type="match status" value="1"/>
</dbReference>
<comment type="similarity">
    <text evidence="1">Belongs to the CapA family.</text>
</comment>
<evidence type="ECO:0000313" key="4">
    <source>
        <dbReference type="Proteomes" id="UP000794436"/>
    </source>
</evidence>
<dbReference type="EMBL" id="SPLM01000038">
    <property type="protein sequence ID" value="TMW65002.1"/>
    <property type="molecule type" value="Genomic_DNA"/>
</dbReference>
<gene>
    <name evidence="3" type="ORF">Poli38472_009169</name>
</gene>
<dbReference type="PANTHER" id="PTHR33393">
    <property type="entry name" value="POLYGLUTAMINE SYNTHESIS ACCESSORY PROTEIN RV0574C-RELATED"/>
    <property type="match status" value="1"/>
</dbReference>
<dbReference type="InterPro" id="IPR052169">
    <property type="entry name" value="CW_Biosynth-Accessory"/>
</dbReference>
<sequence length="451" mass="50485">MRLLLHGGDTMLGRAVQLTFPHQAVGEEVLTDSTTAWNYLLLAMHSLRCKGTLVPMNMDELQAIRQQNRDGSYLWGEFFHRLVILPPPDVRILNLETAVTEKIDNADIPHKGINYHFHAMNIPLAFKSFSAAVFAPVGSHTLPSPYVISLANNHVLDFGRQAFENETLEAIRRLPGDAHIVGAGLSFDQAARAAQIRLAHNNRAVSVIAVTTECAGTPYDWNATAKRSGMICLPAILSAHSVDRAMNQITEILRMNGLLPPRHPEEDFVVLSVHWGPNWAYRYRDDLDYQRYRQQLAHRIVHELGVELIYGHSSHHIRGLEIFEGKLIIYGAGDLVNDYEGFENPGDEAYNKLGALFLVDLYPATGNLQTLRLVPTVMDRLQLKQVTSDTLTMHWCPQHQCMKPIVNPISGLRDAVNKLSSMDVGCHGEAVELRMVENDDAVPDATILRYP</sequence>
<comment type="caution">
    <text evidence="3">The sequence shown here is derived from an EMBL/GenBank/DDBJ whole genome shotgun (WGS) entry which is preliminary data.</text>
</comment>
<feature type="domain" description="Capsule synthesis protein CapA" evidence="2">
    <location>
        <begin position="50"/>
        <end position="339"/>
    </location>
</feature>
<dbReference type="Pfam" id="PF09587">
    <property type="entry name" value="PGA_cap"/>
    <property type="match status" value="1"/>
</dbReference>
<dbReference type="OrthoDB" id="189619at2759"/>
<evidence type="ECO:0000259" key="2">
    <source>
        <dbReference type="SMART" id="SM00854"/>
    </source>
</evidence>
<dbReference type="InterPro" id="IPR019079">
    <property type="entry name" value="Capsule_synth_CapA"/>
</dbReference>
<proteinExistence type="inferred from homology"/>
<reference evidence="3" key="1">
    <citation type="submission" date="2019-03" db="EMBL/GenBank/DDBJ databases">
        <title>Long read genome sequence of the mycoparasitic Pythium oligandrum ATCC 38472 isolated from sugarbeet rhizosphere.</title>
        <authorList>
            <person name="Gaulin E."/>
        </authorList>
    </citation>
    <scope>NUCLEOTIDE SEQUENCE</scope>
    <source>
        <strain evidence="3">ATCC 38472_TT</strain>
    </source>
</reference>
<organism evidence="3 4">
    <name type="scientific">Pythium oligandrum</name>
    <name type="common">Mycoparasitic fungus</name>
    <dbReference type="NCBI Taxonomy" id="41045"/>
    <lineage>
        <taxon>Eukaryota</taxon>
        <taxon>Sar</taxon>
        <taxon>Stramenopiles</taxon>
        <taxon>Oomycota</taxon>
        <taxon>Peronosporomycetes</taxon>
        <taxon>Pythiales</taxon>
        <taxon>Pythiaceae</taxon>
        <taxon>Pythium</taxon>
    </lineage>
</organism>
<keyword evidence="4" id="KW-1185">Reference proteome</keyword>
<dbReference type="InterPro" id="IPR029052">
    <property type="entry name" value="Metallo-depent_PP-like"/>
</dbReference>
<dbReference type="AlphaFoldDB" id="A0A8K1CK89"/>
<dbReference type="Proteomes" id="UP000794436">
    <property type="component" value="Unassembled WGS sequence"/>
</dbReference>
<name>A0A8K1CK89_PYTOL</name>
<accession>A0A8K1CK89</accession>
<dbReference type="SMART" id="SM00854">
    <property type="entry name" value="PGA_cap"/>
    <property type="match status" value="1"/>
</dbReference>
<evidence type="ECO:0000313" key="3">
    <source>
        <dbReference type="EMBL" id="TMW65002.1"/>
    </source>
</evidence>